<organism evidence="4 5">
    <name type="scientific">Caenorhabditis briggsae</name>
    <dbReference type="NCBI Taxonomy" id="6238"/>
    <lineage>
        <taxon>Eukaryota</taxon>
        <taxon>Metazoa</taxon>
        <taxon>Ecdysozoa</taxon>
        <taxon>Nematoda</taxon>
        <taxon>Chromadorea</taxon>
        <taxon>Rhabditida</taxon>
        <taxon>Rhabditina</taxon>
        <taxon>Rhabditomorpha</taxon>
        <taxon>Rhabditoidea</taxon>
        <taxon>Rhabditidae</taxon>
        <taxon>Peloderinae</taxon>
        <taxon>Caenorhabditis</taxon>
    </lineage>
</organism>
<feature type="coiled-coil region" evidence="1">
    <location>
        <begin position="195"/>
        <end position="229"/>
    </location>
</feature>
<protein>
    <submittedName>
        <fullName evidence="4">Uncharacterized protein</fullName>
    </submittedName>
</protein>
<feature type="region of interest" description="Disordered" evidence="2">
    <location>
        <begin position="339"/>
        <end position="378"/>
    </location>
</feature>
<keyword evidence="3" id="KW-0732">Signal</keyword>
<dbReference type="SMART" id="SM00205">
    <property type="entry name" value="THN"/>
    <property type="match status" value="1"/>
</dbReference>
<reference evidence="4 5" key="1">
    <citation type="submission" date="2022-05" db="EMBL/GenBank/DDBJ databases">
        <title>Chromosome-level reference genomes for two strains of Caenorhabditis briggsae: an improved platform for comparative genomics.</title>
        <authorList>
            <person name="Stevens L."/>
            <person name="Andersen E.C."/>
        </authorList>
    </citation>
    <scope>NUCLEOTIDE SEQUENCE [LARGE SCALE GENOMIC DNA]</scope>
    <source>
        <strain evidence="4">QX1410_ONT</strain>
        <tissue evidence="4">Whole-organism</tissue>
    </source>
</reference>
<feature type="signal peptide" evidence="3">
    <location>
        <begin position="1"/>
        <end position="22"/>
    </location>
</feature>
<dbReference type="PANTHER" id="PTHR31013:SF13">
    <property type="entry name" value="PATHOGENESIS-RELATED PROTEIN 5-LIKE-RELATED"/>
    <property type="match status" value="1"/>
</dbReference>
<evidence type="ECO:0000256" key="3">
    <source>
        <dbReference type="SAM" id="SignalP"/>
    </source>
</evidence>
<feature type="chain" id="PRO_5041930697" evidence="3">
    <location>
        <begin position="23"/>
        <end position="378"/>
    </location>
</feature>
<accession>A0AAE9D4P0</accession>
<dbReference type="InterPro" id="IPR001938">
    <property type="entry name" value="Thaumatin"/>
</dbReference>
<dbReference type="Pfam" id="PF00314">
    <property type="entry name" value="Thaumatin"/>
    <property type="match status" value="1"/>
</dbReference>
<sequence>MEHRTFILTISILLLLNVGVESRTIVVYNNCPFLNWPGVLGPGNPEGEGFRLDTWTAKNLNAVDDWNGKIWARTGCDEDFNCETGTCLNAEQCNGRQGTPPTSVAEFNMKAWGGKDFYAVSLLDGYNLPMLIDGNDCQRAGGFVSDVNSECPSTLSIKKIMALPDSELNIMKEQFKVLKDQFLEQRSQLYAATKNRENEEYVTDLEKKLKQAQQENEDLKQIIAMNQVKAGDDLKDLLMQLETEREKNKANVEEGYWNLTKVGLLMEKLSDRFDESEEIMLTNSNKNAAYYKKKFDESESQLKFDARLTAQIQEKINQMSISLEGHKKLVAELEEEKKKGQRLAEGVLDDLEENYSYGDEVEKVDEDDDKEEDQDEEK</sequence>
<evidence type="ECO:0000313" key="5">
    <source>
        <dbReference type="Proteomes" id="UP000827892"/>
    </source>
</evidence>
<gene>
    <name evidence="4" type="ORF">L3Y34_004450</name>
</gene>
<dbReference type="PRINTS" id="PR00347">
    <property type="entry name" value="THAUMATIN"/>
</dbReference>
<dbReference type="PROSITE" id="PS51367">
    <property type="entry name" value="THAUMATIN_2"/>
    <property type="match status" value="1"/>
</dbReference>
<dbReference type="AlphaFoldDB" id="A0AAE9D4P0"/>
<evidence type="ECO:0000256" key="2">
    <source>
        <dbReference type="SAM" id="MobiDB-lite"/>
    </source>
</evidence>
<dbReference type="Proteomes" id="UP000827892">
    <property type="component" value="Chromosome IV"/>
</dbReference>
<feature type="compositionally biased region" description="Acidic residues" evidence="2">
    <location>
        <begin position="362"/>
        <end position="378"/>
    </location>
</feature>
<dbReference type="EMBL" id="CP090894">
    <property type="protein sequence ID" value="ULT95778.1"/>
    <property type="molecule type" value="Genomic_DNA"/>
</dbReference>
<dbReference type="SUPFAM" id="SSF49870">
    <property type="entry name" value="Osmotin, thaumatin-like protein"/>
    <property type="match status" value="1"/>
</dbReference>
<evidence type="ECO:0000313" key="4">
    <source>
        <dbReference type="EMBL" id="ULT95778.1"/>
    </source>
</evidence>
<dbReference type="InterPro" id="IPR037176">
    <property type="entry name" value="Osmotin/thaumatin-like_sf"/>
</dbReference>
<dbReference type="PANTHER" id="PTHR31013">
    <property type="entry name" value="THAUMATIN FAMILY PROTEIN-RELATED"/>
    <property type="match status" value="1"/>
</dbReference>
<evidence type="ECO:0000256" key="1">
    <source>
        <dbReference type="SAM" id="Coils"/>
    </source>
</evidence>
<keyword evidence="1" id="KW-0175">Coiled coil</keyword>
<proteinExistence type="predicted"/>
<dbReference type="Gene3D" id="2.60.110.10">
    <property type="entry name" value="Thaumatin"/>
    <property type="match status" value="1"/>
</dbReference>
<name>A0AAE9D4P0_CAEBR</name>